<gene>
    <name evidence="3" type="ORF">BDV98DRAFT_314505</name>
</gene>
<dbReference type="InterPro" id="IPR001810">
    <property type="entry name" value="F-box_dom"/>
</dbReference>
<organism evidence="3 4">
    <name type="scientific">Pterulicium gracile</name>
    <dbReference type="NCBI Taxonomy" id="1884261"/>
    <lineage>
        <taxon>Eukaryota</taxon>
        <taxon>Fungi</taxon>
        <taxon>Dikarya</taxon>
        <taxon>Basidiomycota</taxon>
        <taxon>Agaricomycotina</taxon>
        <taxon>Agaricomycetes</taxon>
        <taxon>Agaricomycetidae</taxon>
        <taxon>Agaricales</taxon>
        <taxon>Pleurotineae</taxon>
        <taxon>Pterulaceae</taxon>
        <taxon>Pterulicium</taxon>
    </lineage>
</organism>
<dbReference type="Pfam" id="PF00646">
    <property type="entry name" value="F-box"/>
    <property type="match status" value="1"/>
</dbReference>
<feature type="domain" description="F-box" evidence="2">
    <location>
        <begin position="79"/>
        <end position="116"/>
    </location>
</feature>
<sequence>MNAQQSTLLNEIKSLLAESTRASTEDPGYGVQLDNAQYVLLLQTFAFGPHVCFVIRSEGRPLKEALAMVEAYFSRFNAAAFIWALPDELLSEVLREVDPMARRTLVLVCRRGYNVVIQCWFSSSMIQSGPVGMRQYNANSNLQAFFVCGLWWCGLWWWVGWWWWSCFWWRDRHAERRWWPWFSWGEVGEGRRWVWG</sequence>
<dbReference type="PROSITE" id="PS50181">
    <property type="entry name" value="FBOX"/>
    <property type="match status" value="1"/>
</dbReference>
<reference evidence="3 4" key="1">
    <citation type="journal article" date="2019" name="Nat. Ecol. Evol.">
        <title>Megaphylogeny resolves global patterns of mushroom evolution.</title>
        <authorList>
            <person name="Varga T."/>
            <person name="Krizsan K."/>
            <person name="Foldi C."/>
            <person name="Dima B."/>
            <person name="Sanchez-Garcia M."/>
            <person name="Sanchez-Ramirez S."/>
            <person name="Szollosi G.J."/>
            <person name="Szarkandi J.G."/>
            <person name="Papp V."/>
            <person name="Albert L."/>
            <person name="Andreopoulos W."/>
            <person name="Angelini C."/>
            <person name="Antonin V."/>
            <person name="Barry K.W."/>
            <person name="Bougher N.L."/>
            <person name="Buchanan P."/>
            <person name="Buyck B."/>
            <person name="Bense V."/>
            <person name="Catcheside P."/>
            <person name="Chovatia M."/>
            <person name="Cooper J."/>
            <person name="Damon W."/>
            <person name="Desjardin D."/>
            <person name="Finy P."/>
            <person name="Geml J."/>
            <person name="Haridas S."/>
            <person name="Hughes K."/>
            <person name="Justo A."/>
            <person name="Karasinski D."/>
            <person name="Kautmanova I."/>
            <person name="Kiss B."/>
            <person name="Kocsube S."/>
            <person name="Kotiranta H."/>
            <person name="LaButti K.M."/>
            <person name="Lechner B.E."/>
            <person name="Liimatainen K."/>
            <person name="Lipzen A."/>
            <person name="Lukacs Z."/>
            <person name="Mihaltcheva S."/>
            <person name="Morgado L.N."/>
            <person name="Niskanen T."/>
            <person name="Noordeloos M.E."/>
            <person name="Ohm R.A."/>
            <person name="Ortiz-Santana B."/>
            <person name="Ovrebo C."/>
            <person name="Racz N."/>
            <person name="Riley R."/>
            <person name="Savchenko A."/>
            <person name="Shiryaev A."/>
            <person name="Soop K."/>
            <person name="Spirin V."/>
            <person name="Szebenyi C."/>
            <person name="Tomsovsky M."/>
            <person name="Tulloss R.E."/>
            <person name="Uehling J."/>
            <person name="Grigoriev I.V."/>
            <person name="Vagvolgyi C."/>
            <person name="Papp T."/>
            <person name="Martin F.M."/>
            <person name="Miettinen O."/>
            <person name="Hibbett D.S."/>
            <person name="Nagy L.G."/>
        </authorList>
    </citation>
    <scope>NUCLEOTIDE SEQUENCE [LARGE SCALE GENOMIC DNA]</scope>
    <source>
        <strain evidence="3 4">CBS 309.79</strain>
    </source>
</reference>
<evidence type="ECO:0000313" key="4">
    <source>
        <dbReference type="Proteomes" id="UP000305067"/>
    </source>
</evidence>
<protein>
    <recommendedName>
        <fullName evidence="2">F-box domain-containing protein</fullName>
    </recommendedName>
</protein>
<feature type="transmembrane region" description="Helical" evidence="1">
    <location>
        <begin position="142"/>
        <end position="164"/>
    </location>
</feature>
<evidence type="ECO:0000313" key="3">
    <source>
        <dbReference type="EMBL" id="TFL04366.1"/>
    </source>
</evidence>
<dbReference type="AlphaFoldDB" id="A0A5C3QQV8"/>
<keyword evidence="1" id="KW-0472">Membrane</keyword>
<dbReference type="EMBL" id="ML178818">
    <property type="protein sequence ID" value="TFL04366.1"/>
    <property type="molecule type" value="Genomic_DNA"/>
</dbReference>
<accession>A0A5C3QQV8</accession>
<name>A0A5C3QQV8_9AGAR</name>
<evidence type="ECO:0000256" key="1">
    <source>
        <dbReference type="SAM" id="Phobius"/>
    </source>
</evidence>
<keyword evidence="1" id="KW-0812">Transmembrane</keyword>
<evidence type="ECO:0000259" key="2">
    <source>
        <dbReference type="PROSITE" id="PS50181"/>
    </source>
</evidence>
<dbReference type="Proteomes" id="UP000305067">
    <property type="component" value="Unassembled WGS sequence"/>
</dbReference>
<proteinExistence type="predicted"/>
<keyword evidence="1" id="KW-1133">Transmembrane helix</keyword>
<keyword evidence="4" id="KW-1185">Reference proteome</keyword>